<protein>
    <submittedName>
        <fullName evidence="2">NiFe hydrogenase assembly chaperone HyaE</fullName>
    </submittedName>
</protein>
<accession>A0ABQ4PR02</accession>
<evidence type="ECO:0000313" key="2">
    <source>
        <dbReference type="EMBL" id="GIU51812.1"/>
    </source>
</evidence>
<dbReference type="RefSeq" id="WP_220783233.1">
    <property type="nucleotide sequence ID" value="NZ_BPEY01000133.1"/>
</dbReference>
<evidence type="ECO:0000313" key="3">
    <source>
        <dbReference type="Proteomes" id="UP000887104"/>
    </source>
</evidence>
<name>A0ABQ4PR02_9GAMM</name>
<keyword evidence="3" id="KW-1185">Reference proteome</keyword>
<dbReference type="Pfam" id="PF22521">
    <property type="entry name" value="HypF_C_2"/>
    <property type="match status" value="1"/>
</dbReference>
<dbReference type="Gene3D" id="3.30.420.40">
    <property type="match status" value="1"/>
</dbReference>
<gene>
    <name evidence="2" type="primary">hyaE</name>
    <name evidence="2" type="ORF">TUM4438_42730</name>
</gene>
<sequence>MKNIRFEFNCNREVPFYGHLCNQYLHSEQFDLCIGQQGNLYFIEAQGKQTELENLADTIASDFLLSTSLEQPQIRAIENITGTKTLLPPSALDLEYCQHCQPKFADNQSANFGDVNYPCQCCNAHLRLPASLKEIKLQEIKNLVRQLEELGELTIEHNGIKQHISFKPIAKDNTEQRACLMICNPNNLNAHFSVTNQQVLALSSIEKPRITARPIAKHPRLEQALYEICFAKSRLLLVICEILRQKGIDFIYVENSDNPQMVQLNGQWVRLNTAVTNSIHRYPAHREPLHDNAQQYAYDSMRKVSCLANCKNHVIKVKVEHDKQQPDPNLIQQSKDAATCALHASCIKQKKPKHKAVIYFSDKFNNQILTLDAKQNTDLFFEFPVLPNNGYEIVHQLELSAQKPLIEKFKQQFPEDYINLLSLKLTSPTNNVQSLWAIAAIFLGAVTAKPNINALSKQQLSDYIIAKGMCHKGANAPRIDFPLTRGEAFRSLNWCKTLGSIISFRLAEADNIEKLAFGMHDSLADFICNWIEHLDQNISIKTVLLSGSGFANELLGQRLSLRLGKNFLLECNPEQDLEGVNLAVGALYLKRRRHV</sequence>
<proteinExistence type="predicted"/>
<dbReference type="InterPro" id="IPR055128">
    <property type="entry name" value="HypF_C_2"/>
</dbReference>
<feature type="domain" description="Carbamoyltransferase Kae1-like" evidence="1">
    <location>
        <begin position="475"/>
        <end position="566"/>
    </location>
</feature>
<reference evidence="2" key="1">
    <citation type="submission" date="2021-05" db="EMBL/GenBank/DDBJ databases">
        <title>Molecular characterization for Shewanella algae harboring chromosomal blaOXA-55-like strains isolated from clinical and environment sample.</title>
        <authorList>
            <person name="Ohama Y."/>
            <person name="Aoki K."/>
            <person name="Harada S."/>
            <person name="Moriya K."/>
            <person name="Ishii Y."/>
            <person name="Tateda K."/>
        </authorList>
    </citation>
    <scope>NUCLEOTIDE SEQUENCE</scope>
    <source>
        <strain evidence="2">JCM 11563</strain>
    </source>
</reference>
<dbReference type="Proteomes" id="UP000887104">
    <property type="component" value="Unassembled WGS sequence"/>
</dbReference>
<evidence type="ECO:0000259" key="1">
    <source>
        <dbReference type="Pfam" id="PF22521"/>
    </source>
</evidence>
<dbReference type="EMBL" id="BPEY01000133">
    <property type="protein sequence ID" value="GIU51812.1"/>
    <property type="molecule type" value="Genomic_DNA"/>
</dbReference>
<comment type="caution">
    <text evidence="2">The sequence shown here is derived from an EMBL/GenBank/DDBJ whole genome shotgun (WGS) entry which is preliminary data.</text>
</comment>
<organism evidence="2 3">
    <name type="scientific">Shewanella sairae</name>
    <dbReference type="NCBI Taxonomy" id="190310"/>
    <lineage>
        <taxon>Bacteria</taxon>
        <taxon>Pseudomonadati</taxon>
        <taxon>Pseudomonadota</taxon>
        <taxon>Gammaproteobacteria</taxon>
        <taxon>Alteromonadales</taxon>
        <taxon>Shewanellaceae</taxon>
        <taxon>Shewanella</taxon>
    </lineage>
</organism>